<dbReference type="InterPro" id="IPR050687">
    <property type="entry name" value="Dynein_IC"/>
</dbReference>
<dbReference type="InterPro" id="IPR001680">
    <property type="entry name" value="WD40_rpt"/>
</dbReference>
<keyword evidence="2" id="KW-0963">Cytoplasm</keyword>
<dbReference type="PANTHER" id="PTHR12442">
    <property type="entry name" value="DYNEIN INTERMEDIATE CHAIN"/>
    <property type="match status" value="1"/>
</dbReference>
<dbReference type="GO" id="GO:0036156">
    <property type="term" value="C:inner dynein arm"/>
    <property type="evidence" value="ECO:0007669"/>
    <property type="project" value="TreeGrafter"/>
</dbReference>
<evidence type="ECO:0000256" key="5">
    <source>
        <dbReference type="SAM" id="MobiDB-lite"/>
    </source>
</evidence>
<dbReference type="InterPro" id="IPR036322">
    <property type="entry name" value="WD40_repeat_dom_sf"/>
</dbReference>
<evidence type="ECO:0000313" key="6">
    <source>
        <dbReference type="EMBL" id="GMH76572.1"/>
    </source>
</evidence>
<dbReference type="PANTHER" id="PTHR12442:SF5">
    <property type="entry name" value="DYNEIN AXONEMAL INTERMEDIATE CHAIN 3"/>
    <property type="match status" value="1"/>
</dbReference>
<proteinExistence type="predicted"/>
<dbReference type="SMART" id="SM00320">
    <property type="entry name" value="WD40"/>
    <property type="match status" value="5"/>
</dbReference>
<feature type="compositionally biased region" description="Basic and acidic residues" evidence="5">
    <location>
        <begin position="806"/>
        <end position="821"/>
    </location>
</feature>
<gene>
    <name evidence="6" type="ORF">TL16_g07129</name>
</gene>
<evidence type="ECO:0000313" key="7">
    <source>
        <dbReference type="Proteomes" id="UP001162640"/>
    </source>
</evidence>
<dbReference type="GO" id="GO:0036159">
    <property type="term" value="P:inner dynein arm assembly"/>
    <property type="evidence" value="ECO:0007669"/>
    <property type="project" value="TreeGrafter"/>
</dbReference>
<dbReference type="SUPFAM" id="SSF50978">
    <property type="entry name" value="WD40 repeat-like"/>
    <property type="match status" value="1"/>
</dbReference>
<dbReference type="EMBL" id="BLQM01000222">
    <property type="protein sequence ID" value="GMH76572.1"/>
    <property type="molecule type" value="Genomic_DNA"/>
</dbReference>
<evidence type="ECO:0000256" key="2">
    <source>
        <dbReference type="ARBA" id="ARBA00022490"/>
    </source>
</evidence>
<dbReference type="GO" id="GO:0045504">
    <property type="term" value="F:dynein heavy chain binding"/>
    <property type="evidence" value="ECO:0007669"/>
    <property type="project" value="TreeGrafter"/>
</dbReference>
<comment type="caution">
    <text evidence="6">The sequence shown here is derived from an EMBL/GenBank/DDBJ whole genome shotgun (WGS) entry which is preliminary data.</text>
</comment>
<feature type="region of interest" description="Disordered" evidence="5">
    <location>
        <begin position="806"/>
        <end position="861"/>
    </location>
</feature>
<evidence type="ECO:0000256" key="3">
    <source>
        <dbReference type="ARBA" id="ARBA00022574"/>
    </source>
</evidence>
<evidence type="ECO:0000256" key="1">
    <source>
        <dbReference type="ARBA" id="ARBA00004496"/>
    </source>
</evidence>
<dbReference type="GO" id="GO:0045503">
    <property type="term" value="F:dynein light chain binding"/>
    <property type="evidence" value="ECO:0007669"/>
    <property type="project" value="TreeGrafter"/>
</dbReference>
<sequence length="895" mass="99656">MSEEKKADEPPQDVAEDNKAEDAVPVLPPGVKPFFVSDSHAQKLGMKTGEGIVDLLPSKFFNKEEQIAQVVELGFMCAFDPVMKEMKECPVEEFLVVTDTDSKFGEMFLLYYSGDAITGFTDAARIEEEKRMAEEKRLADIAAAKAAAEEARRNAVYVDEPMKSKLYVSESMEATVEEVKNEQINHERPLLSLSIGRNLSSCGQKLQLGDRDHDQTGIVEWQKTRFPEFDMNRMERDIGTQAAPEVGEGSTQTKWNRPVNMTTQYTAMGTGAGTSTSTGSGPDEEVPEIDMDSLAGMLNQTLGSVEAALQQNETVNIFTDAMAMVGDDDGAIGSKMENQLKELRNFTDLDFSKGKALSCIDWHPNKKGVLAVSVCKTMSFDERVEVSGQVDVAYVIIWEFAEWIKPQLVLQSPQECFSFKYNPTMPNIVVGGCYSGQAIIWDLNEAMADIEKKKLEKKSDKNGEDNEEQQPLVQPTAMSYIDTSHKRMVADITWLQPDCQINSKGQILAPEHLDDKTYQFMTIAGDGQALVWDIRYIKIFKGEFPHIFKPKSSNSSKNMKEGTKIPWLPLFRMNVKRLEGVGELSLCRLLSNLKSVEGDDTDKRSHILATSEEGDLVYADWRAKRKFAGKGDDDDDGANDVPEFVQWMAKDHNRPCVSLQQSPFFEDMILTVSDWTFNIWKLGHPKPVFSSPDASTYLTGGRWSPTRPGTVLICKEDGCVDVWDFTDSSYKPSATLMTTPSRITSMEFLTGKTATAKQQLLAIGDVVGSLHVFDVPRNLWKPVTNERNIIHNFFNREIKRMDFAEKRQHAREEEYSKKAAEEPEDDAPPPPQLEEGGGGGGGGDEGEGEGEGDDAGIMAEEEAYKNLEAKFIEQLGLTADDLPPGFDLSKVGVEE</sequence>
<dbReference type="Gene3D" id="2.130.10.10">
    <property type="entry name" value="YVTN repeat-like/Quinoprotein amine dehydrogenase"/>
    <property type="match status" value="2"/>
</dbReference>
<reference evidence="7" key="1">
    <citation type="journal article" date="2023" name="Commun. Biol.">
        <title>Genome analysis of Parmales, the sister group of diatoms, reveals the evolutionary specialization of diatoms from phago-mixotrophs to photoautotrophs.</title>
        <authorList>
            <person name="Ban H."/>
            <person name="Sato S."/>
            <person name="Yoshikawa S."/>
            <person name="Yamada K."/>
            <person name="Nakamura Y."/>
            <person name="Ichinomiya M."/>
            <person name="Sato N."/>
            <person name="Blanc-Mathieu R."/>
            <person name="Endo H."/>
            <person name="Kuwata A."/>
            <person name="Ogata H."/>
        </authorList>
    </citation>
    <scope>NUCLEOTIDE SEQUENCE [LARGE SCALE GENOMIC DNA]</scope>
</reference>
<dbReference type="AlphaFoldDB" id="A0A9W7AQP4"/>
<feature type="compositionally biased region" description="Acidic residues" evidence="5">
    <location>
        <begin position="844"/>
        <end position="854"/>
    </location>
</feature>
<name>A0A9W7AQP4_9STRA</name>
<comment type="subcellular location">
    <subcellularLocation>
        <location evidence="1">Cytoplasm</location>
    </subcellularLocation>
</comment>
<dbReference type="InterPro" id="IPR015943">
    <property type="entry name" value="WD40/YVTN_repeat-like_dom_sf"/>
</dbReference>
<protein>
    <submittedName>
        <fullName evidence="6">Uncharacterized protein</fullName>
    </submittedName>
</protein>
<evidence type="ECO:0000256" key="4">
    <source>
        <dbReference type="ARBA" id="ARBA00022737"/>
    </source>
</evidence>
<organism evidence="6 7">
    <name type="scientific">Triparma laevis f. inornata</name>
    <dbReference type="NCBI Taxonomy" id="1714386"/>
    <lineage>
        <taxon>Eukaryota</taxon>
        <taxon>Sar</taxon>
        <taxon>Stramenopiles</taxon>
        <taxon>Ochrophyta</taxon>
        <taxon>Bolidophyceae</taxon>
        <taxon>Parmales</taxon>
        <taxon>Triparmaceae</taxon>
        <taxon>Triparma</taxon>
    </lineage>
</organism>
<keyword evidence="4" id="KW-0677">Repeat</keyword>
<keyword evidence="3" id="KW-0853">WD repeat</keyword>
<accession>A0A9W7AQP4</accession>
<dbReference type="GO" id="GO:0060294">
    <property type="term" value="P:cilium movement involved in cell motility"/>
    <property type="evidence" value="ECO:0007669"/>
    <property type="project" value="TreeGrafter"/>
</dbReference>
<dbReference type="Proteomes" id="UP001162640">
    <property type="component" value="Unassembled WGS sequence"/>
</dbReference>
<feature type="region of interest" description="Disordered" evidence="5">
    <location>
        <begin position="1"/>
        <end position="24"/>
    </location>
</feature>